<reference evidence="2 3" key="1">
    <citation type="submission" date="2020-08" db="EMBL/GenBank/DDBJ databases">
        <authorList>
            <person name="Liu C."/>
            <person name="Sun Q."/>
        </authorList>
    </citation>
    <scope>NUCLEOTIDE SEQUENCE [LARGE SCALE GENOMIC DNA]</scope>
    <source>
        <strain evidence="2 3">NSJ-61</strain>
    </source>
</reference>
<dbReference type="PROSITE" id="PS00571">
    <property type="entry name" value="AMIDASES"/>
    <property type="match status" value="1"/>
</dbReference>
<dbReference type="GO" id="GO:0016740">
    <property type="term" value="F:transferase activity"/>
    <property type="evidence" value="ECO:0007669"/>
    <property type="project" value="UniProtKB-KW"/>
</dbReference>
<keyword evidence="2" id="KW-0436">Ligase</keyword>
<dbReference type="InterPro" id="IPR036928">
    <property type="entry name" value="AS_sf"/>
</dbReference>
<keyword evidence="2" id="KW-0808">Transferase</keyword>
<dbReference type="Proteomes" id="UP000515856">
    <property type="component" value="Chromosome"/>
</dbReference>
<gene>
    <name evidence="2" type="primary">gatA</name>
    <name evidence="2" type="ORF">H9Q80_12870</name>
</gene>
<dbReference type="GO" id="GO:0050567">
    <property type="term" value="F:glutaminyl-tRNA synthase (glutamine-hydrolyzing) activity"/>
    <property type="evidence" value="ECO:0007669"/>
    <property type="project" value="UniProtKB-EC"/>
</dbReference>
<dbReference type="InterPro" id="IPR000120">
    <property type="entry name" value="Amidase"/>
</dbReference>
<accession>A0A7G9GK17</accession>
<dbReference type="Pfam" id="PF01425">
    <property type="entry name" value="Amidase"/>
    <property type="match status" value="1"/>
</dbReference>
<dbReference type="PANTHER" id="PTHR11895:SF151">
    <property type="entry name" value="GLUTAMYL-TRNA(GLN) AMIDOTRANSFERASE SUBUNIT A"/>
    <property type="match status" value="1"/>
</dbReference>
<evidence type="ECO:0000313" key="3">
    <source>
        <dbReference type="Proteomes" id="UP000515856"/>
    </source>
</evidence>
<dbReference type="Gene3D" id="3.90.1300.10">
    <property type="entry name" value="Amidase signature (AS) domain"/>
    <property type="match status" value="1"/>
</dbReference>
<dbReference type="EMBL" id="CP060636">
    <property type="protein sequence ID" value="QNM11149.1"/>
    <property type="molecule type" value="Genomic_DNA"/>
</dbReference>
<keyword evidence="3" id="KW-1185">Reference proteome</keyword>
<dbReference type="PANTHER" id="PTHR11895">
    <property type="entry name" value="TRANSAMIDASE"/>
    <property type="match status" value="1"/>
</dbReference>
<dbReference type="EC" id="6.3.5.7" evidence="2"/>
<dbReference type="InterPro" id="IPR023631">
    <property type="entry name" value="Amidase_dom"/>
</dbReference>
<dbReference type="RefSeq" id="WP_117451547.1">
    <property type="nucleotide sequence ID" value="NZ_CP060636.1"/>
</dbReference>
<evidence type="ECO:0000313" key="2">
    <source>
        <dbReference type="EMBL" id="QNM11149.1"/>
    </source>
</evidence>
<dbReference type="KEGG" id="ehn:H9Q80_12870"/>
<protein>
    <submittedName>
        <fullName evidence="2">Asp-tRNA(Asn)/Glu-tRNA(Gln) amidotransferase subunit GatA</fullName>
        <ecNumber evidence="2">6.3.5.7</ecNumber>
    </submittedName>
</protein>
<dbReference type="InterPro" id="IPR020556">
    <property type="entry name" value="Amidase_CS"/>
</dbReference>
<feature type="domain" description="Amidase" evidence="1">
    <location>
        <begin position="17"/>
        <end position="451"/>
    </location>
</feature>
<organism evidence="2 3">
    <name type="scientific">[Eubacterium] hominis</name>
    <dbReference type="NCBI Taxonomy" id="2764325"/>
    <lineage>
        <taxon>Bacteria</taxon>
        <taxon>Bacillati</taxon>
        <taxon>Bacillota</taxon>
        <taxon>Erysipelotrichia</taxon>
        <taxon>Erysipelotrichales</taxon>
        <taxon>Erysipelotrichaceae</taxon>
        <taxon>Amedibacillus</taxon>
    </lineage>
</organism>
<name>A0A7G9GK17_9FIRM</name>
<dbReference type="SUPFAM" id="SSF75304">
    <property type="entry name" value="Amidase signature (AS) enzymes"/>
    <property type="match status" value="1"/>
</dbReference>
<evidence type="ECO:0000259" key="1">
    <source>
        <dbReference type="Pfam" id="PF01425"/>
    </source>
</evidence>
<proteinExistence type="predicted"/>
<dbReference type="AlphaFoldDB" id="A0A7G9GK17"/>
<sequence length="473" mass="51707">MDFEKTREKDVETRVVEALEKARDLQEKLNAVVTFCDVEEQLDELKSVDEHAPLYGLPIVLKDNVNTKGVRTTASSRILDNYVPVYNAAIVDKLKAAGAVVIAKASMDELGMGGTNKNAYTGKVNNPWDTNRISGGSSGGSAVLVASGVVPFAIGTDTGDSVRKPAAYNGIIGMKPTYGRISRYGIIPYASSLDHVGYFTTAIEDAAKALEVLAGRDDRDMTSSYKEVEAYASNINSDIKGKRIAVLENVQQGVSNIDVKENFDALMKALESKGAIVERVHFDDKLMKAILPVYYIIANAEATANHSNLDGIRFGMREDGESVEEVMINSRTKGLCSYVRRRFVVGSYSLFEENQEKIFRKAQKVRRLIVEELANCLKDYDVVIANASSDVAPLSEESREEHLDNDALVAENYMAIGNFSGYPSMTMPTGFVKGLPIGINMTAKAFDEQTLFNIGKAIEEITGLKGNDVEVSK</sequence>